<reference evidence="2" key="1">
    <citation type="submission" date="2014-09" db="EMBL/GenBank/DDBJ databases">
        <authorList>
            <person name="Magalhaes I.L.F."/>
            <person name="Oliveira U."/>
            <person name="Santos F.R."/>
            <person name="Vidigal T.H.D.A."/>
            <person name="Brescovit A.D."/>
            <person name="Santos A.J."/>
        </authorList>
    </citation>
    <scope>NUCLEOTIDE SEQUENCE</scope>
    <source>
        <tissue evidence="2">Shoot tissue taken approximately 20 cm above the soil surface</tissue>
    </source>
</reference>
<reference evidence="2" key="2">
    <citation type="journal article" date="2015" name="Data Brief">
        <title>Shoot transcriptome of the giant reed, Arundo donax.</title>
        <authorList>
            <person name="Barrero R.A."/>
            <person name="Guerrero F.D."/>
            <person name="Moolhuijzen P."/>
            <person name="Goolsby J.A."/>
            <person name="Tidwell J."/>
            <person name="Bellgard S.E."/>
            <person name="Bellgard M.I."/>
        </authorList>
    </citation>
    <scope>NUCLEOTIDE SEQUENCE</scope>
    <source>
        <tissue evidence="2">Shoot tissue taken approximately 20 cm above the soil surface</tissue>
    </source>
</reference>
<dbReference type="EMBL" id="GBRH01192474">
    <property type="protein sequence ID" value="JAE05422.1"/>
    <property type="molecule type" value="Transcribed_RNA"/>
</dbReference>
<dbReference type="AlphaFoldDB" id="A0A0A9EZB0"/>
<name>A0A0A9EZB0_ARUDO</name>
<evidence type="ECO:0000256" key="1">
    <source>
        <dbReference type="SAM" id="MobiDB-lite"/>
    </source>
</evidence>
<feature type="compositionally biased region" description="Low complexity" evidence="1">
    <location>
        <begin position="37"/>
        <end position="46"/>
    </location>
</feature>
<accession>A0A0A9EZB0</accession>
<proteinExistence type="predicted"/>
<feature type="region of interest" description="Disordered" evidence="1">
    <location>
        <begin position="37"/>
        <end position="56"/>
    </location>
</feature>
<protein>
    <submittedName>
        <fullName evidence="2">Uncharacterized protein</fullName>
    </submittedName>
</protein>
<evidence type="ECO:0000313" key="2">
    <source>
        <dbReference type="EMBL" id="JAE05422.1"/>
    </source>
</evidence>
<organism evidence="2">
    <name type="scientific">Arundo donax</name>
    <name type="common">Giant reed</name>
    <name type="synonym">Donax arundinaceus</name>
    <dbReference type="NCBI Taxonomy" id="35708"/>
    <lineage>
        <taxon>Eukaryota</taxon>
        <taxon>Viridiplantae</taxon>
        <taxon>Streptophyta</taxon>
        <taxon>Embryophyta</taxon>
        <taxon>Tracheophyta</taxon>
        <taxon>Spermatophyta</taxon>
        <taxon>Magnoliopsida</taxon>
        <taxon>Liliopsida</taxon>
        <taxon>Poales</taxon>
        <taxon>Poaceae</taxon>
        <taxon>PACMAD clade</taxon>
        <taxon>Arundinoideae</taxon>
        <taxon>Arundineae</taxon>
        <taxon>Arundo</taxon>
    </lineage>
</organism>
<sequence>MSTTSWLERNSNTPSLATTKKRWAGVISTLFTSGSAMTPTASAATSPRLRVKAVPG</sequence>